<feature type="region of interest" description="Disordered" evidence="1">
    <location>
        <begin position="1"/>
        <end position="40"/>
    </location>
</feature>
<name>A0ABU2RK73_9ACTN</name>
<dbReference type="RefSeq" id="WP_267950895.1">
    <property type="nucleotide sequence ID" value="NZ_JAVREX010000003.1"/>
</dbReference>
<evidence type="ECO:0000313" key="3">
    <source>
        <dbReference type="Proteomes" id="UP001183777"/>
    </source>
</evidence>
<dbReference type="EMBL" id="JAVREX010000003">
    <property type="protein sequence ID" value="MDT0427933.1"/>
    <property type="molecule type" value="Genomic_DNA"/>
</dbReference>
<protein>
    <submittedName>
        <fullName evidence="2">Uncharacterized protein</fullName>
    </submittedName>
</protein>
<keyword evidence="3" id="KW-1185">Reference proteome</keyword>
<evidence type="ECO:0000313" key="2">
    <source>
        <dbReference type="EMBL" id="MDT0427933.1"/>
    </source>
</evidence>
<organism evidence="2 3">
    <name type="scientific">Streptomyces salyersiae</name>
    <dbReference type="NCBI Taxonomy" id="3075530"/>
    <lineage>
        <taxon>Bacteria</taxon>
        <taxon>Bacillati</taxon>
        <taxon>Actinomycetota</taxon>
        <taxon>Actinomycetes</taxon>
        <taxon>Kitasatosporales</taxon>
        <taxon>Streptomycetaceae</taxon>
        <taxon>Streptomyces</taxon>
    </lineage>
</organism>
<sequence length="40" mass="4322">MQRTEGGVRVRELTRKELESVDGAKPTKPLAEGGVPDEGK</sequence>
<comment type="caution">
    <text evidence="2">The sequence shown here is derived from an EMBL/GenBank/DDBJ whole genome shotgun (WGS) entry which is preliminary data.</text>
</comment>
<gene>
    <name evidence="2" type="ORF">RM649_09795</name>
</gene>
<evidence type="ECO:0000256" key="1">
    <source>
        <dbReference type="SAM" id="MobiDB-lite"/>
    </source>
</evidence>
<dbReference type="Proteomes" id="UP001183777">
    <property type="component" value="Unassembled WGS sequence"/>
</dbReference>
<proteinExistence type="predicted"/>
<feature type="compositionally biased region" description="Basic and acidic residues" evidence="1">
    <location>
        <begin position="1"/>
        <end position="19"/>
    </location>
</feature>
<reference evidence="3" key="1">
    <citation type="submission" date="2023-07" db="EMBL/GenBank/DDBJ databases">
        <title>30 novel species of actinomycetes from the DSMZ collection.</title>
        <authorList>
            <person name="Nouioui I."/>
        </authorList>
    </citation>
    <scope>NUCLEOTIDE SEQUENCE [LARGE SCALE GENOMIC DNA]</scope>
    <source>
        <strain evidence="3">DSM 41770</strain>
    </source>
</reference>
<accession>A0ABU2RK73</accession>